<keyword evidence="2 6" id="KW-0238">DNA-binding</keyword>
<evidence type="ECO:0000259" key="5">
    <source>
        <dbReference type="PROSITE" id="PS50112"/>
    </source>
</evidence>
<dbReference type="Gene3D" id="1.10.10.10">
    <property type="entry name" value="Winged helix-like DNA-binding domain superfamily/Winged helix DNA-binding domain"/>
    <property type="match status" value="1"/>
</dbReference>
<dbReference type="PANTHER" id="PTHR44688:SF16">
    <property type="entry name" value="DNA-BINDING TRANSCRIPTIONAL ACTIVATOR DEVR_DOSR"/>
    <property type="match status" value="1"/>
</dbReference>
<dbReference type="InterPro" id="IPR036388">
    <property type="entry name" value="WH-like_DNA-bd_sf"/>
</dbReference>
<dbReference type="AlphaFoldDB" id="A0A495E823"/>
<dbReference type="PRINTS" id="PR00038">
    <property type="entry name" value="HTHLUXR"/>
</dbReference>
<dbReference type="InterPro" id="IPR016032">
    <property type="entry name" value="Sig_transdc_resp-reg_C-effctor"/>
</dbReference>
<evidence type="ECO:0000313" key="7">
    <source>
        <dbReference type="Proteomes" id="UP000269412"/>
    </source>
</evidence>
<dbReference type="Pfam" id="PF08447">
    <property type="entry name" value="PAS_3"/>
    <property type="match status" value="1"/>
</dbReference>
<dbReference type="InterPro" id="IPR035965">
    <property type="entry name" value="PAS-like_dom_sf"/>
</dbReference>
<feature type="domain" description="HTH luxR-type" evidence="4">
    <location>
        <begin position="179"/>
        <end position="244"/>
    </location>
</feature>
<dbReference type="SMART" id="SM00421">
    <property type="entry name" value="HTH_LUXR"/>
    <property type="match status" value="1"/>
</dbReference>
<evidence type="ECO:0000256" key="3">
    <source>
        <dbReference type="ARBA" id="ARBA00023163"/>
    </source>
</evidence>
<evidence type="ECO:0000256" key="2">
    <source>
        <dbReference type="ARBA" id="ARBA00023125"/>
    </source>
</evidence>
<evidence type="ECO:0000256" key="1">
    <source>
        <dbReference type="ARBA" id="ARBA00023015"/>
    </source>
</evidence>
<dbReference type="CDD" id="cd06170">
    <property type="entry name" value="LuxR_C_like"/>
    <property type="match status" value="1"/>
</dbReference>
<gene>
    <name evidence="6" type="ORF">CLV91_1809</name>
</gene>
<keyword evidence="3" id="KW-0804">Transcription</keyword>
<dbReference type="InterPro" id="IPR000792">
    <property type="entry name" value="Tscrpt_reg_LuxR_C"/>
</dbReference>
<dbReference type="Proteomes" id="UP000269412">
    <property type="component" value="Unassembled WGS sequence"/>
</dbReference>
<dbReference type="PROSITE" id="PS50112">
    <property type="entry name" value="PAS"/>
    <property type="match status" value="1"/>
</dbReference>
<evidence type="ECO:0000259" key="4">
    <source>
        <dbReference type="PROSITE" id="PS50043"/>
    </source>
</evidence>
<organism evidence="6 7">
    <name type="scientific">Maribacter vaceletii</name>
    <dbReference type="NCBI Taxonomy" id="1206816"/>
    <lineage>
        <taxon>Bacteria</taxon>
        <taxon>Pseudomonadati</taxon>
        <taxon>Bacteroidota</taxon>
        <taxon>Flavobacteriia</taxon>
        <taxon>Flavobacteriales</taxon>
        <taxon>Flavobacteriaceae</taxon>
        <taxon>Maribacter</taxon>
    </lineage>
</organism>
<proteinExistence type="predicted"/>
<keyword evidence="7" id="KW-1185">Reference proteome</keyword>
<dbReference type="PROSITE" id="PS00622">
    <property type="entry name" value="HTH_LUXR_1"/>
    <property type="match status" value="1"/>
</dbReference>
<dbReference type="SUPFAM" id="SSF55785">
    <property type="entry name" value="PYP-like sensor domain (PAS domain)"/>
    <property type="match status" value="1"/>
</dbReference>
<comment type="caution">
    <text evidence="6">The sequence shown here is derived from an EMBL/GenBank/DDBJ whole genome shotgun (WGS) entry which is preliminary data.</text>
</comment>
<dbReference type="GO" id="GO:0006355">
    <property type="term" value="P:regulation of DNA-templated transcription"/>
    <property type="evidence" value="ECO:0007669"/>
    <property type="project" value="InterPro"/>
</dbReference>
<reference evidence="6 7" key="1">
    <citation type="submission" date="2018-10" db="EMBL/GenBank/DDBJ databases">
        <title>Genomic Encyclopedia of Archaeal and Bacterial Type Strains, Phase II (KMG-II): from individual species to whole genera.</title>
        <authorList>
            <person name="Goeker M."/>
        </authorList>
    </citation>
    <scope>NUCLEOTIDE SEQUENCE [LARGE SCALE GENOMIC DNA]</scope>
    <source>
        <strain evidence="6 7">DSM 25230</strain>
    </source>
</reference>
<dbReference type="InterPro" id="IPR013655">
    <property type="entry name" value="PAS_fold_3"/>
</dbReference>
<dbReference type="InterPro" id="IPR000014">
    <property type="entry name" value="PAS"/>
</dbReference>
<accession>A0A495E823</accession>
<dbReference type="PROSITE" id="PS50043">
    <property type="entry name" value="HTH_LUXR_2"/>
    <property type="match status" value="1"/>
</dbReference>
<dbReference type="EMBL" id="RBIQ01000008">
    <property type="protein sequence ID" value="RKR13095.1"/>
    <property type="molecule type" value="Genomic_DNA"/>
</dbReference>
<name>A0A495E823_9FLAO</name>
<keyword evidence="1" id="KW-0805">Transcription regulation</keyword>
<dbReference type="PANTHER" id="PTHR44688">
    <property type="entry name" value="DNA-BINDING TRANSCRIPTIONAL ACTIVATOR DEVR_DOSR"/>
    <property type="match status" value="1"/>
</dbReference>
<dbReference type="GO" id="GO:0003677">
    <property type="term" value="F:DNA binding"/>
    <property type="evidence" value="ECO:0007669"/>
    <property type="project" value="UniProtKB-KW"/>
</dbReference>
<feature type="domain" description="PAS" evidence="5">
    <location>
        <begin position="55"/>
        <end position="102"/>
    </location>
</feature>
<protein>
    <submittedName>
        <fullName evidence="6">DNA-binding CsgD family transcriptional regulator</fullName>
    </submittedName>
</protein>
<evidence type="ECO:0000313" key="6">
    <source>
        <dbReference type="EMBL" id="RKR13095.1"/>
    </source>
</evidence>
<dbReference type="Pfam" id="PF00196">
    <property type="entry name" value="GerE"/>
    <property type="match status" value="1"/>
</dbReference>
<dbReference type="OrthoDB" id="965844at2"/>
<sequence length="247" mass="28845">MVDSKSEMESFRKGIHKVVEKYDYEPKDYSIFENFPLNDKQCLYVAHWAFEGMVYEKNLEKLTGYSLDEFSPEDLVGYTHPEDRQIVKDITKGVVQHVIETPFNKTESHLFISFRFLKKDGTYCKILRQSSAFERDKKGRMVSNFSLLTDITFLDTPDRVEWDVQADELNIKAFKSSVYNAYQNFFTKREKEIIMLIDKGNTSDSIADNLSLSPHTVLTHRKNILRKAKSHSQEDLLLFCKKNGIII</sequence>
<dbReference type="RefSeq" id="WP_121066602.1">
    <property type="nucleotide sequence ID" value="NZ_RBIQ01000008.1"/>
</dbReference>
<dbReference type="Gene3D" id="3.30.450.20">
    <property type="entry name" value="PAS domain"/>
    <property type="match status" value="1"/>
</dbReference>
<dbReference type="SUPFAM" id="SSF46894">
    <property type="entry name" value="C-terminal effector domain of the bipartite response regulators"/>
    <property type="match status" value="1"/>
</dbReference>